<dbReference type="InterPro" id="IPR003591">
    <property type="entry name" value="Leu-rich_rpt_typical-subtyp"/>
</dbReference>
<dbReference type="SMART" id="SM00369">
    <property type="entry name" value="LRR_TYP"/>
    <property type="match status" value="2"/>
</dbReference>
<evidence type="ECO:0000313" key="8">
    <source>
        <dbReference type="Proteomes" id="UP000053872"/>
    </source>
</evidence>
<keyword evidence="5" id="KW-0966">Cell projection</keyword>
<dbReference type="InterPro" id="IPR050576">
    <property type="entry name" value="Cilia_flagella_integrity"/>
</dbReference>
<feature type="compositionally biased region" description="Acidic residues" evidence="6">
    <location>
        <begin position="169"/>
        <end position="185"/>
    </location>
</feature>
<dbReference type="PROSITE" id="PS51450">
    <property type="entry name" value="LRR"/>
    <property type="match status" value="2"/>
</dbReference>
<dbReference type="Gene3D" id="3.80.10.10">
    <property type="entry name" value="Ribonuclease Inhibitor"/>
    <property type="match status" value="1"/>
</dbReference>
<organism evidence="7 8">
    <name type="scientific">Columba livia</name>
    <name type="common">Rock dove</name>
    <dbReference type="NCBI Taxonomy" id="8932"/>
    <lineage>
        <taxon>Eukaryota</taxon>
        <taxon>Metazoa</taxon>
        <taxon>Chordata</taxon>
        <taxon>Craniata</taxon>
        <taxon>Vertebrata</taxon>
        <taxon>Euteleostomi</taxon>
        <taxon>Archelosauria</taxon>
        <taxon>Archosauria</taxon>
        <taxon>Dinosauria</taxon>
        <taxon>Saurischia</taxon>
        <taxon>Theropoda</taxon>
        <taxon>Coelurosauria</taxon>
        <taxon>Aves</taxon>
        <taxon>Neognathae</taxon>
        <taxon>Neoaves</taxon>
        <taxon>Columbimorphae</taxon>
        <taxon>Columbiformes</taxon>
        <taxon>Columbidae</taxon>
        <taxon>Columba</taxon>
    </lineage>
</organism>
<keyword evidence="4" id="KW-0969">Cilium</keyword>
<keyword evidence="3" id="KW-0677">Repeat</keyword>
<dbReference type="InterPro" id="IPR001611">
    <property type="entry name" value="Leu-rich_rpt"/>
</dbReference>
<dbReference type="AlphaFoldDB" id="A0A2I0LSD9"/>
<keyword evidence="8" id="KW-1185">Reference proteome</keyword>
<feature type="region of interest" description="Disordered" evidence="6">
    <location>
        <begin position="229"/>
        <end position="274"/>
    </location>
</feature>
<evidence type="ECO:0000256" key="1">
    <source>
        <dbReference type="ARBA" id="ARBA00004138"/>
    </source>
</evidence>
<dbReference type="STRING" id="8932.A0A2I0LSD9"/>
<dbReference type="InterPro" id="IPR032675">
    <property type="entry name" value="LRR_dom_sf"/>
</dbReference>
<dbReference type="SUPFAM" id="SSF52058">
    <property type="entry name" value="L domain-like"/>
    <property type="match status" value="1"/>
</dbReference>
<feature type="compositionally biased region" description="Basic and acidic residues" evidence="6">
    <location>
        <begin position="229"/>
        <end position="252"/>
    </location>
</feature>
<keyword evidence="2" id="KW-0433">Leucine-rich repeat</keyword>
<dbReference type="InParanoid" id="A0A2I0LSD9"/>
<dbReference type="EMBL" id="AKCR02000113">
    <property type="protein sequence ID" value="PKK20347.1"/>
    <property type="molecule type" value="Genomic_DNA"/>
</dbReference>
<evidence type="ECO:0000256" key="3">
    <source>
        <dbReference type="ARBA" id="ARBA00022737"/>
    </source>
</evidence>
<dbReference type="SMART" id="SM00365">
    <property type="entry name" value="LRR_SD22"/>
    <property type="match status" value="2"/>
</dbReference>
<name>A0A2I0LSD9_COLLI</name>
<evidence type="ECO:0000256" key="5">
    <source>
        <dbReference type="ARBA" id="ARBA00023273"/>
    </source>
</evidence>
<reference evidence="7 8" key="1">
    <citation type="journal article" date="2013" name="Science">
        <title>Genomic diversity and evolution of the head crest in the rock pigeon.</title>
        <authorList>
            <person name="Shapiro M.D."/>
            <person name="Kronenberg Z."/>
            <person name="Li C."/>
            <person name="Domyan E.T."/>
            <person name="Pan H."/>
            <person name="Campbell M."/>
            <person name="Tan H."/>
            <person name="Huff C.D."/>
            <person name="Hu H."/>
            <person name="Vickrey A.I."/>
            <person name="Nielsen S.C."/>
            <person name="Stringham S.A."/>
            <person name="Hu H."/>
            <person name="Willerslev E."/>
            <person name="Gilbert M.T."/>
            <person name="Yandell M."/>
            <person name="Zhang G."/>
            <person name="Wang J."/>
        </authorList>
    </citation>
    <scope>NUCLEOTIDE SEQUENCE [LARGE SCALE GENOMIC DNA]</scope>
    <source>
        <tissue evidence="7">Blood</tissue>
    </source>
</reference>
<dbReference type="PANTHER" id="PTHR45973:SF9">
    <property type="entry name" value="LEUCINE-RICH REPEAT-CONTAINING PROTEIN 46"/>
    <property type="match status" value="1"/>
</dbReference>
<dbReference type="PANTHER" id="PTHR45973">
    <property type="entry name" value="PROTEIN PHOSPHATASE 1 REGULATORY SUBUNIT SDS22-RELATED"/>
    <property type="match status" value="1"/>
</dbReference>
<gene>
    <name evidence="7" type="primary">LRRC46</name>
    <name evidence="7" type="ORF">A306_00011212</name>
</gene>
<feature type="region of interest" description="Disordered" evidence="6">
    <location>
        <begin position="164"/>
        <end position="199"/>
    </location>
</feature>
<comment type="caution">
    <text evidence="7">The sequence shown here is derived from an EMBL/GenBank/DDBJ whole genome shotgun (WGS) entry which is preliminary data.</text>
</comment>
<sequence length="274" mass="31049">MNPPPLQGLLLCQPGLTLTNSLINTRKPAHPESRSTELPSPPTLRLDRENICAIGRLWSAPKLGKTCHPLFSFQNQIEKIENLGCFPNLRFLSLAGNRIRRVENLQPLRHLRVLDLSHNQIQTLDPDKLPHSLWLLDLTGNGCTHQRGYRERVLGALPHLLQLDNQPVCEEEEEGGSSGSEDEDDKLLSEPSSPFTADKDFFVDLQQELDGRSWRRRREALSEHRARLEELETLRHDHGQPRTKAPEEENRTKGPRKGHLPPIPCASMALHGCD</sequence>
<evidence type="ECO:0000313" key="7">
    <source>
        <dbReference type="EMBL" id="PKK20347.1"/>
    </source>
</evidence>
<evidence type="ECO:0000256" key="4">
    <source>
        <dbReference type="ARBA" id="ARBA00023069"/>
    </source>
</evidence>
<evidence type="ECO:0000256" key="2">
    <source>
        <dbReference type="ARBA" id="ARBA00022614"/>
    </source>
</evidence>
<protein>
    <submittedName>
        <fullName evidence="7">Leucine rich repeat containing 46</fullName>
    </submittedName>
</protein>
<comment type="subcellular location">
    <subcellularLocation>
        <location evidence="1">Cell projection</location>
        <location evidence="1">Cilium</location>
    </subcellularLocation>
</comment>
<accession>A0A2I0LSD9</accession>
<evidence type="ECO:0000256" key="6">
    <source>
        <dbReference type="SAM" id="MobiDB-lite"/>
    </source>
</evidence>
<dbReference type="Proteomes" id="UP000053872">
    <property type="component" value="Unassembled WGS sequence"/>
</dbReference>
<proteinExistence type="predicted"/>
<dbReference type="Pfam" id="PF00560">
    <property type="entry name" value="LRR_1"/>
    <property type="match status" value="1"/>
</dbReference>